<dbReference type="SUPFAM" id="SSF46785">
    <property type="entry name" value="Winged helix' DNA-binding domain"/>
    <property type="match status" value="1"/>
</dbReference>
<keyword evidence="4" id="KW-1185">Reference proteome</keyword>
<feature type="domain" description="HTH arsR-type" evidence="2">
    <location>
        <begin position="26"/>
        <end position="126"/>
    </location>
</feature>
<dbReference type="InterPro" id="IPR011991">
    <property type="entry name" value="ArsR-like_HTH"/>
</dbReference>
<dbReference type="CDD" id="cd00090">
    <property type="entry name" value="HTH_ARSR"/>
    <property type="match status" value="1"/>
</dbReference>
<evidence type="ECO:0000313" key="3">
    <source>
        <dbReference type="EMBL" id="CAG5092048.1"/>
    </source>
</evidence>
<dbReference type="Gene3D" id="1.10.10.10">
    <property type="entry name" value="Winged helix-like DNA-binding domain superfamily/Winged helix DNA-binding domain"/>
    <property type="match status" value="1"/>
</dbReference>
<proteinExistence type="predicted"/>
<dbReference type="Proteomes" id="UP000681526">
    <property type="component" value="Unassembled WGS sequence"/>
</dbReference>
<gene>
    <name evidence="3" type="primary">txxe 3236</name>
    <name evidence="3" type="ORF">TXXE_17515</name>
</gene>
<sequence length="328" mass="36998">MRIERDDSSQEKLNRILTTNLDEFVHIAKALSTDLRVEIFKALLGHPRNVVEIAEMFGLPASTAAINIRKLEEAGLIQTEMVPGTRGTQKLCSAVYSRIVVDLTHVRSEPSESSVEVSLPIGQFVDSQVSAPCGILSEHSIIGEMDDPRAFFEPERIQAQLIWFRRGYLEYRFPNRVPRGAVIRHLELSMEICSEAPLHKRDWPSDITLWINGKEVGTWTSPGDFGGERGLLTPEWWGVENTQYGLLKTWRVNSEGSFIDGRHISVLTIDELALDDLPYLTVRIGIKPDAINDGGMNLFGRKFGNYETDLRLKLDYVRQNQNSGDDST</sequence>
<dbReference type="SMART" id="SM00418">
    <property type="entry name" value="HTH_ARSR"/>
    <property type="match status" value="1"/>
</dbReference>
<protein>
    <submittedName>
        <fullName evidence="3">Transcriptional regulator, ArsR family</fullName>
    </submittedName>
</protein>
<dbReference type="Pfam" id="PF01022">
    <property type="entry name" value="HTH_5"/>
    <property type="match status" value="1"/>
</dbReference>
<dbReference type="InterPro" id="IPR036388">
    <property type="entry name" value="WH-like_DNA-bd_sf"/>
</dbReference>
<name>A0ABN7S9A0_THEXY</name>
<keyword evidence="1" id="KW-0238">DNA-binding</keyword>
<reference evidence="3 4" key="1">
    <citation type="submission" date="2021-04" db="EMBL/GenBank/DDBJ databases">
        <authorList>
            <person name="Rakotoarivonina H."/>
        </authorList>
    </citation>
    <scope>NUCLEOTIDE SEQUENCE [LARGE SCALE GENOMIC DNA]</scope>
    <source>
        <strain evidence="3 4">XE</strain>
    </source>
</reference>
<organism evidence="3 4">
    <name type="scientific">Thermobacillus xylanilyticus</name>
    <dbReference type="NCBI Taxonomy" id="76633"/>
    <lineage>
        <taxon>Bacteria</taxon>
        <taxon>Bacillati</taxon>
        <taxon>Bacillota</taxon>
        <taxon>Bacilli</taxon>
        <taxon>Bacillales</taxon>
        <taxon>Paenibacillaceae</taxon>
        <taxon>Thermobacillus</taxon>
    </lineage>
</organism>
<dbReference type="InterPro" id="IPR001845">
    <property type="entry name" value="HTH_ArsR_DNA-bd_dom"/>
</dbReference>
<evidence type="ECO:0000256" key="1">
    <source>
        <dbReference type="ARBA" id="ARBA00023125"/>
    </source>
</evidence>
<accession>A0ABN7S9A0</accession>
<evidence type="ECO:0000259" key="2">
    <source>
        <dbReference type="SMART" id="SM00418"/>
    </source>
</evidence>
<dbReference type="InterPro" id="IPR036390">
    <property type="entry name" value="WH_DNA-bd_sf"/>
</dbReference>
<evidence type="ECO:0000313" key="4">
    <source>
        <dbReference type="Proteomes" id="UP000681526"/>
    </source>
</evidence>
<dbReference type="EMBL" id="CAJRAY010000089">
    <property type="protein sequence ID" value="CAG5092048.1"/>
    <property type="molecule type" value="Genomic_DNA"/>
</dbReference>
<dbReference type="RefSeq" id="WP_213486290.1">
    <property type="nucleotide sequence ID" value="NZ_CAJRAY010000089.1"/>
</dbReference>
<comment type="caution">
    <text evidence="3">The sequence shown here is derived from an EMBL/GenBank/DDBJ whole genome shotgun (WGS) entry which is preliminary data.</text>
</comment>